<feature type="transmembrane region" description="Helical" evidence="1">
    <location>
        <begin position="22"/>
        <end position="44"/>
    </location>
</feature>
<evidence type="ECO:0000313" key="5">
    <source>
        <dbReference type="Proteomes" id="UP000483018"/>
    </source>
</evidence>
<feature type="domain" description="DUF7088" evidence="3">
    <location>
        <begin position="56"/>
        <end position="141"/>
    </location>
</feature>
<dbReference type="Pfam" id="PF23357">
    <property type="entry name" value="DUF7088"/>
    <property type="match status" value="1"/>
</dbReference>
<dbReference type="Gene3D" id="3.40.30.10">
    <property type="entry name" value="Glutaredoxin"/>
    <property type="match status" value="1"/>
</dbReference>
<keyword evidence="1" id="KW-0812">Transmembrane</keyword>
<dbReference type="InterPro" id="IPR019196">
    <property type="entry name" value="ABC_transp_unknown"/>
</dbReference>
<keyword evidence="1" id="KW-0472">Membrane</keyword>
<accession>A0A7C8HIN1</accession>
<organism evidence="4 5">
    <name type="scientific">Defluviitalea raffinosedens</name>
    <dbReference type="NCBI Taxonomy" id="1450156"/>
    <lineage>
        <taxon>Bacteria</taxon>
        <taxon>Bacillati</taxon>
        <taxon>Bacillota</taxon>
        <taxon>Clostridia</taxon>
        <taxon>Lachnospirales</taxon>
        <taxon>Defluviitaleaceae</taxon>
        <taxon>Defluviitalea</taxon>
    </lineage>
</organism>
<gene>
    <name evidence="4" type="ORF">GND95_02770</name>
</gene>
<comment type="caution">
    <text evidence="4">The sequence shown here is derived from an EMBL/GenBank/DDBJ whole genome shotgun (WGS) entry which is preliminary data.</text>
</comment>
<sequence length="451" mass="50549">MASVANKEVPMNKKKFQKHLKYGTNSAIFTIAVVGAVILINLMLSSSKIKWDLTRDKIYSLSEQGKNALKNVNEEVKILFFAEPTDSIAMDVNELYENMHNVNDKISMEIINPMQNPSLVNEYQITSMYTSVVSSDKRTKQVPAYDLIRTNYETGEQYFDGEGALIQAILDVTAEKQTKIYIMEGHGEFQKNNDLSVLSSLLEQKGITVESYSLTGKNKLPDDADILYIIGPQIDYTVDEINLLKDYLNKGGKMVLAFNHYTEGENLKNLKELSAIYGINVQDNILTDPVRNYSGDEQTLIPEYVYHDIIEKLEEDKIATIIPKARELSVNENSDMTTNIILQTSEARPIAIAAEKELDGNQKTQLLVIGNSFFAHDQVIGLAGNSEIFFGALKWFSADSSIVDIPAKTYTSEPIVLVGSQAILVFGVTVLLVPLFVFIFGGMIYFRRRSL</sequence>
<dbReference type="Proteomes" id="UP000483018">
    <property type="component" value="Unassembled WGS sequence"/>
</dbReference>
<dbReference type="EMBL" id="WSLF01000002">
    <property type="protein sequence ID" value="KAE9636067.1"/>
    <property type="molecule type" value="Genomic_DNA"/>
</dbReference>
<evidence type="ECO:0000259" key="2">
    <source>
        <dbReference type="Pfam" id="PF09822"/>
    </source>
</evidence>
<evidence type="ECO:0000256" key="1">
    <source>
        <dbReference type="SAM" id="Phobius"/>
    </source>
</evidence>
<reference evidence="4 5" key="1">
    <citation type="submission" date="2019-12" db="EMBL/GenBank/DDBJ databases">
        <title>Defluviitalea raffinosedens, isolated from a biogas fermenter, genome sequencing and characterization.</title>
        <authorList>
            <person name="Rettenmaier R."/>
            <person name="Schneider M."/>
            <person name="Neuhaus K."/>
            <person name="Liebl W."/>
            <person name="Zverlov V."/>
        </authorList>
    </citation>
    <scope>NUCLEOTIDE SEQUENCE [LARGE SCALE GENOMIC DNA]</scope>
    <source>
        <strain evidence="4 5">249c-K6</strain>
    </source>
</reference>
<protein>
    <submittedName>
        <fullName evidence="4">Uncharacterized protein</fullName>
    </submittedName>
</protein>
<dbReference type="AlphaFoldDB" id="A0A7C8HIN1"/>
<evidence type="ECO:0000313" key="4">
    <source>
        <dbReference type="EMBL" id="KAE9636067.1"/>
    </source>
</evidence>
<dbReference type="Pfam" id="PF09822">
    <property type="entry name" value="ABC_transp_aux"/>
    <property type="match status" value="1"/>
</dbReference>
<feature type="transmembrane region" description="Helical" evidence="1">
    <location>
        <begin position="422"/>
        <end position="446"/>
    </location>
</feature>
<name>A0A7C8HIN1_9FIRM</name>
<keyword evidence="1" id="KW-1133">Transmembrane helix</keyword>
<feature type="domain" description="ABC-type uncharacterised transport system" evidence="2">
    <location>
        <begin position="178"/>
        <end position="311"/>
    </location>
</feature>
<proteinExistence type="predicted"/>
<keyword evidence="5" id="KW-1185">Reference proteome</keyword>
<evidence type="ECO:0000259" key="3">
    <source>
        <dbReference type="Pfam" id="PF23357"/>
    </source>
</evidence>
<dbReference type="InterPro" id="IPR055396">
    <property type="entry name" value="DUF7088"/>
</dbReference>